<dbReference type="GO" id="GO:0003677">
    <property type="term" value="F:DNA binding"/>
    <property type="evidence" value="ECO:0007669"/>
    <property type="project" value="InterPro"/>
</dbReference>
<feature type="domain" description="HTH cro/C1-type" evidence="1">
    <location>
        <begin position="23"/>
        <end position="77"/>
    </location>
</feature>
<gene>
    <name evidence="2" type="ORF">FB471_3428</name>
</gene>
<dbReference type="EMBL" id="VFML01000001">
    <property type="protein sequence ID" value="TQJ03664.1"/>
    <property type="molecule type" value="Genomic_DNA"/>
</dbReference>
<protein>
    <submittedName>
        <fullName evidence="2">Helix-turn-helix protein</fullName>
    </submittedName>
</protein>
<dbReference type="Pfam" id="PF19054">
    <property type="entry name" value="DUF5753"/>
    <property type="match status" value="1"/>
</dbReference>
<dbReference type="Proteomes" id="UP000320876">
    <property type="component" value="Unassembled WGS sequence"/>
</dbReference>
<reference evidence="2 3" key="1">
    <citation type="submission" date="2019-06" db="EMBL/GenBank/DDBJ databases">
        <title>Sequencing the genomes of 1000 actinobacteria strains.</title>
        <authorList>
            <person name="Klenk H.-P."/>
        </authorList>
    </citation>
    <scope>NUCLEOTIDE SEQUENCE [LARGE SCALE GENOMIC DNA]</scope>
    <source>
        <strain evidence="2 3">DSM 45679</strain>
    </source>
</reference>
<dbReference type="InterPro" id="IPR043917">
    <property type="entry name" value="DUF5753"/>
</dbReference>
<dbReference type="OrthoDB" id="4285266at2"/>
<dbReference type="AlphaFoldDB" id="A0A542DKW0"/>
<dbReference type="InterPro" id="IPR001387">
    <property type="entry name" value="Cro/C1-type_HTH"/>
</dbReference>
<evidence type="ECO:0000313" key="2">
    <source>
        <dbReference type="EMBL" id="TQJ03664.1"/>
    </source>
</evidence>
<dbReference type="PROSITE" id="PS50943">
    <property type="entry name" value="HTH_CROC1"/>
    <property type="match status" value="1"/>
</dbReference>
<evidence type="ECO:0000259" key="1">
    <source>
        <dbReference type="PROSITE" id="PS50943"/>
    </source>
</evidence>
<dbReference type="SMART" id="SM00530">
    <property type="entry name" value="HTH_XRE"/>
    <property type="match status" value="1"/>
</dbReference>
<dbReference type="Pfam" id="PF13560">
    <property type="entry name" value="HTH_31"/>
    <property type="match status" value="1"/>
</dbReference>
<dbReference type="SUPFAM" id="SSF47413">
    <property type="entry name" value="lambda repressor-like DNA-binding domains"/>
    <property type="match status" value="1"/>
</dbReference>
<sequence length="292" mass="31969">MTDGPATEAPSPNVRLRRIARVLREWRARTDYKQEDVASRAGWSRAKQSRLEAATPPIRPADVVTLALVYGIDEEEREALFNSAQIAQAPGWWESVKEGALDADVLDYVQLEAEATKLRTFKVDVVPGLLQTLEYGAALDRASVPALPVEAEQDRLDARMHRQGRLTDDTPLQVEAILTEAALHVEVGGAEVMRRQRGRLLELAALPNVRLRVIPASAGAYPATGVPFSILGFEGSPADSDVGYVELLGRGVYLERAEDVRPYSLAFGSLRNVAMSPRETVELISVLSNTTT</sequence>
<dbReference type="RefSeq" id="WP_141999449.1">
    <property type="nucleotide sequence ID" value="NZ_VFML01000001.1"/>
</dbReference>
<evidence type="ECO:0000313" key="3">
    <source>
        <dbReference type="Proteomes" id="UP000320876"/>
    </source>
</evidence>
<organism evidence="2 3">
    <name type="scientific">Amycolatopsis cihanbeyliensis</name>
    <dbReference type="NCBI Taxonomy" id="1128664"/>
    <lineage>
        <taxon>Bacteria</taxon>
        <taxon>Bacillati</taxon>
        <taxon>Actinomycetota</taxon>
        <taxon>Actinomycetes</taxon>
        <taxon>Pseudonocardiales</taxon>
        <taxon>Pseudonocardiaceae</taxon>
        <taxon>Amycolatopsis</taxon>
    </lineage>
</organism>
<accession>A0A542DKW0</accession>
<dbReference type="CDD" id="cd00093">
    <property type="entry name" value="HTH_XRE"/>
    <property type="match status" value="1"/>
</dbReference>
<name>A0A542DKW0_AMYCI</name>
<proteinExistence type="predicted"/>
<keyword evidence="3" id="KW-1185">Reference proteome</keyword>
<comment type="caution">
    <text evidence="2">The sequence shown here is derived from an EMBL/GenBank/DDBJ whole genome shotgun (WGS) entry which is preliminary data.</text>
</comment>
<dbReference type="InterPro" id="IPR010982">
    <property type="entry name" value="Lambda_DNA-bd_dom_sf"/>
</dbReference>
<dbReference type="Gene3D" id="1.10.260.40">
    <property type="entry name" value="lambda repressor-like DNA-binding domains"/>
    <property type="match status" value="1"/>
</dbReference>